<dbReference type="GeneID" id="94286571"/>
<dbReference type="KEGG" id="phet:94286571"/>
<evidence type="ECO:0000256" key="3">
    <source>
        <dbReference type="ARBA" id="ARBA00022832"/>
    </source>
</evidence>
<dbReference type="PANTHER" id="PTHR11941">
    <property type="entry name" value="ENOYL-COA HYDRATASE-RELATED"/>
    <property type="match status" value="1"/>
</dbReference>
<dbReference type="EC" id="4.2.1.17" evidence="2"/>
<dbReference type="Pfam" id="PF00378">
    <property type="entry name" value="ECH_1"/>
    <property type="match status" value="1"/>
</dbReference>
<dbReference type="FunFam" id="3.90.226.10:FF:000019">
    <property type="entry name" value="Enoyl-CoA hydratase, mitochondrial"/>
    <property type="match status" value="1"/>
</dbReference>
<name>A0A836HZ28_9TRYP</name>
<dbReference type="CDD" id="cd06558">
    <property type="entry name" value="crotonase-like"/>
    <property type="match status" value="1"/>
</dbReference>
<comment type="caution">
    <text evidence="8">The sequence shown here is derived from an EMBL/GenBank/DDBJ whole genome shotgun (WGS) entry which is preliminary data.</text>
</comment>
<keyword evidence="5" id="KW-0456">Lyase</keyword>
<dbReference type="PROSITE" id="PS00166">
    <property type="entry name" value="ENOYL_COA_HYDRATASE"/>
    <property type="match status" value="1"/>
</dbReference>
<proteinExistence type="inferred from homology"/>
<dbReference type="GO" id="GO:0006635">
    <property type="term" value="P:fatty acid beta-oxidation"/>
    <property type="evidence" value="ECO:0007669"/>
    <property type="project" value="TreeGrafter"/>
</dbReference>
<protein>
    <recommendedName>
        <fullName evidence="6">Probable enoyl-CoA hydratase, mitochondrial</fullName>
        <ecNumber evidence="2">4.2.1.17</ecNumber>
    </recommendedName>
</protein>
<keyword evidence="3" id="KW-0276">Fatty acid metabolism</keyword>
<gene>
    <name evidence="8" type="ORF">JKF63_00443</name>
</gene>
<dbReference type="InterPro" id="IPR001753">
    <property type="entry name" value="Enoyl-CoA_hydra/iso"/>
</dbReference>
<sequence>MFRYSPLIRCGAQPVVKVLQVGQVVTLTINRPSQLNALNRAVSESLMENLEKYDRDSSCSAFIITGEGRAFVAGADIKSMKDRTFSESVMSNDLYALTRIGTIGKPIIAAVNGVALGGGCELAMSCDVLIASEEAKFGQPEIKLATIPGLGGTQRLTRMIGKARAMEWVLTGNMYTAAEAERAGLVSRVVKHEELMPTAMKMAEKIAGFSQIAVKLAKMAVNESQETSLAAGLAYESMLFNSTFSTQDRKEGMTAFVEKRAPHFQNK</sequence>
<dbReference type="RefSeq" id="XP_067752651.1">
    <property type="nucleotide sequence ID" value="XM_067896494.1"/>
</dbReference>
<dbReference type="GO" id="GO:0004300">
    <property type="term" value="F:enoyl-CoA hydratase activity"/>
    <property type="evidence" value="ECO:0007669"/>
    <property type="project" value="UniProtKB-EC"/>
</dbReference>
<reference evidence="8 9" key="1">
    <citation type="submission" date="2021-02" db="EMBL/GenBank/DDBJ databases">
        <title>Porcisia hertigi Genome sequencing and assembly.</title>
        <authorList>
            <person name="Almutairi H."/>
            <person name="Gatherer D."/>
        </authorList>
    </citation>
    <scope>NUCLEOTIDE SEQUENCE [LARGE SCALE GENOMIC DNA]</scope>
    <source>
        <strain evidence="8 9">C119</strain>
    </source>
</reference>
<evidence type="ECO:0000256" key="4">
    <source>
        <dbReference type="ARBA" id="ARBA00023098"/>
    </source>
</evidence>
<dbReference type="InterPro" id="IPR029045">
    <property type="entry name" value="ClpP/crotonase-like_dom_sf"/>
</dbReference>
<dbReference type="OrthoDB" id="2018133at2759"/>
<dbReference type="InterPro" id="IPR014748">
    <property type="entry name" value="Enoyl-CoA_hydra_C"/>
</dbReference>
<keyword evidence="4" id="KW-0443">Lipid metabolism</keyword>
<dbReference type="PANTHER" id="PTHR11941:SF54">
    <property type="entry name" value="ENOYL-COA HYDRATASE, MITOCHONDRIAL"/>
    <property type="match status" value="1"/>
</dbReference>
<dbReference type="FunFam" id="1.10.12.10:FF:000001">
    <property type="entry name" value="Probable enoyl-CoA hydratase, mitochondrial"/>
    <property type="match status" value="1"/>
</dbReference>
<evidence type="ECO:0000256" key="7">
    <source>
        <dbReference type="RuleBase" id="RU003707"/>
    </source>
</evidence>
<evidence type="ECO:0000256" key="1">
    <source>
        <dbReference type="ARBA" id="ARBA00005254"/>
    </source>
</evidence>
<organism evidence="8 9">
    <name type="scientific">Porcisia hertigi</name>
    <dbReference type="NCBI Taxonomy" id="2761500"/>
    <lineage>
        <taxon>Eukaryota</taxon>
        <taxon>Discoba</taxon>
        <taxon>Euglenozoa</taxon>
        <taxon>Kinetoplastea</taxon>
        <taxon>Metakinetoplastina</taxon>
        <taxon>Trypanosomatida</taxon>
        <taxon>Trypanosomatidae</taxon>
        <taxon>Leishmaniinae</taxon>
        <taxon>Porcisia</taxon>
    </lineage>
</organism>
<comment type="similarity">
    <text evidence="1 7">Belongs to the enoyl-CoA hydratase/isomerase family.</text>
</comment>
<keyword evidence="9" id="KW-1185">Reference proteome</keyword>
<dbReference type="Proteomes" id="UP000674318">
    <property type="component" value="Unassembled WGS sequence"/>
</dbReference>
<dbReference type="AlphaFoldDB" id="A0A836HZ28"/>
<evidence type="ECO:0000256" key="6">
    <source>
        <dbReference type="ARBA" id="ARBA00073937"/>
    </source>
</evidence>
<evidence type="ECO:0000256" key="5">
    <source>
        <dbReference type="ARBA" id="ARBA00023239"/>
    </source>
</evidence>
<evidence type="ECO:0000313" key="8">
    <source>
        <dbReference type="EMBL" id="KAG5490323.1"/>
    </source>
</evidence>
<dbReference type="InterPro" id="IPR018376">
    <property type="entry name" value="Enoyl-CoA_hyd/isom_CS"/>
</dbReference>
<accession>A0A836HZ28</accession>
<evidence type="ECO:0000313" key="9">
    <source>
        <dbReference type="Proteomes" id="UP000674318"/>
    </source>
</evidence>
<dbReference type="GO" id="GO:0005739">
    <property type="term" value="C:mitochondrion"/>
    <property type="evidence" value="ECO:0007669"/>
    <property type="project" value="TreeGrafter"/>
</dbReference>
<dbReference type="Gene3D" id="3.90.226.10">
    <property type="entry name" value="2-enoyl-CoA Hydratase, Chain A, domain 1"/>
    <property type="match status" value="1"/>
</dbReference>
<dbReference type="EMBL" id="JAFJZO010000036">
    <property type="protein sequence ID" value="KAG5490323.1"/>
    <property type="molecule type" value="Genomic_DNA"/>
</dbReference>
<evidence type="ECO:0000256" key="2">
    <source>
        <dbReference type="ARBA" id="ARBA00012076"/>
    </source>
</evidence>
<dbReference type="Gene3D" id="1.10.12.10">
    <property type="entry name" value="Lyase 2-enoyl-coa Hydratase, Chain A, domain 2"/>
    <property type="match status" value="1"/>
</dbReference>
<dbReference type="SUPFAM" id="SSF52096">
    <property type="entry name" value="ClpP/crotonase"/>
    <property type="match status" value="1"/>
</dbReference>